<protein>
    <submittedName>
        <fullName evidence="7">TspO and MBR related proteins</fullName>
    </submittedName>
</protein>
<dbReference type="InterPro" id="IPR004307">
    <property type="entry name" value="TspO_MBR"/>
</dbReference>
<evidence type="ECO:0000256" key="1">
    <source>
        <dbReference type="ARBA" id="ARBA00004141"/>
    </source>
</evidence>
<accession>A0A1I0XYF2</accession>
<comment type="similarity">
    <text evidence="2">Belongs to the TspO/BZRP family.</text>
</comment>
<evidence type="ECO:0000256" key="6">
    <source>
        <dbReference type="SAM" id="Phobius"/>
    </source>
</evidence>
<evidence type="ECO:0000313" key="7">
    <source>
        <dbReference type="EMBL" id="SFB05340.1"/>
    </source>
</evidence>
<dbReference type="RefSeq" id="WP_090040433.1">
    <property type="nucleotide sequence ID" value="NZ_FOKI01000010.1"/>
</dbReference>
<dbReference type="GO" id="GO:0033013">
    <property type="term" value="P:tetrapyrrole metabolic process"/>
    <property type="evidence" value="ECO:0007669"/>
    <property type="project" value="UniProtKB-ARBA"/>
</dbReference>
<sequence length="166" mass="18878">MKNIFKVNGKIDIGSLIISILISGGLGFISAIFTVGSSNQYIQLERPWFAPPPIVFSIVWPILYLLMAIAAYRIYMIGKEGTNVKGALTLYGIQLILNVLWSFIFFKFRLYGLAFVELVILFIFIVLTTISFFKKDKIAGILMVPYVLWVAFAGILNFFIWMLNEM</sequence>
<keyword evidence="8" id="KW-1185">Reference proteome</keyword>
<feature type="transmembrane region" description="Helical" evidence="6">
    <location>
        <begin position="140"/>
        <end position="163"/>
    </location>
</feature>
<comment type="subcellular location">
    <subcellularLocation>
        <location evidence="1">Membrane</location>
        <topology evidence="1">Multi-pass membrane protein</topology>
    </subcellularLocation>
</comment>
<evidence type="ECO:0000256" key="4">
    <source>
        <dbReference type="ARBA" id="ARBA00022989"/>
    </source>
</evidence>
<dbReference type="Gene3D" id="1.20.1260.100">
    <property type="entry name" value="TspO/MBR protein"/>
    <property type="match status" value="1"/>
</dbReference>
<dbReference type="PANTHER" id="PTHR10057">
    <property type="entry name" value="PERIPHERAL-TYPE BENZODIAZEPINE RECEPTOR"/>
    <property type="match status" value="1"/>
</dbReference>
<keyword evidence="5 6" id="KW-0472">Membrane</keyword>
<dbReference type="Proteomes" id="UP000198619">
    <property type="component" value="Unassembled WGS sequence"/>
</dbReference>
<name>A0A1I0XYF2_9CLOT</name>
<dbReference type="CDD" id="cd15904">
    <property type="entry name" value="TSPO_MBR"/>
    <property type="match status" value="1"/>
</dbReference>
<dbReference type="EMBL" id="FOKI01000010">
    <property type="protein sequence ID" value="SFB05340.1"/>
    <property type="molecule type" value="Genomic_DNA"/>
</dbReference>
<dbReference type="Pfam" id="PF03073">
    <property type="entry name" value="TspO_MBR"/>
    <property type="match status" value="1"/>
</dbReference>
<dbReference type="GO" id="GO:0016020">
    <property type="term" value="C:membrane"/>
    <property type="evidence" value="ECO:0007669"/>
    <property type="project" value="UniProtKB-SubCell"/>
</dbReference>
<evidence type="ECO:0000256" key="3">
    <source>
        <dbReference type="ARBA" id="ARBA00022692"/>
    </source>
</evidence>
<gene>
    <name evidence="7" type="ORF">SAMN04488528_101038</name>
</gene>
<feature type="transmembrane region" description="Helical" evidence="6">
    <location>
        <begin position="112"/>
        <end position="133"/>
    </location>
</feature>
<organism evidence="7 8">
    <name type="scientific">Clostridium frigidicarnis</name>
    <dbReference type="NCBI Taxonomy" id="84698"/>
    <lineage>
        <taxon>Bacteria</taxon>
        <taxon>Bacillati</taxon>
        <taxon>Bacillota</taxon>
        <taxon>Clostridia</taxon>
        <taxon>Eubacteriales</taxon>
        <taxon>Clostridiaceae</taxon>
        <taxon>Clostridium</taxon>
    </lineage>
</organism>
<feature type="transmembrane region" description="Helical" evidence="6">
    <location>
        <begin position="87"/>
        <end position="106"/>
    </location>
</feature>
<keyword evidence="4 6" id="KW-1133">Transmembrane helix</keyword>
<dbReference type="PIRSF" id="PIRSF005859">
    <property type="entry name" value="PBR"/>
    <property type="match status" value="1"/>
</dbReference>
<dbReference type="FunFam" id="1.20.1260.100:FF:000001">
    <property type="entry name" value="translocator protein 2"/>
    <property type="match status" value="1"/>
</dbReference>
<evidence type="ECO:0000256" key="2">
    <source>
        <dbReference type="ARBA" id="ARBA00007524"/>
    </source>
</evidence>
<reference evidence="7 8" key="1">
    <citation type="submission" date="2016-10" db="EMBL/GenBank/DDBJ databases">
        <authorList>
            <person name="de Groot N.N."/>
        </authorList>
    </citation>
    <scope>NUCLEOTIDE SEQUENCE [LARGE SCALE GENOMIC DNA]</scope>
    <source>
        <strain evidence="7 8">DSM 12271</strain>
    </source>
</reference>
<proteinExistence type="inferred from homology"/>
<dbReference type="PANTHER" id="PTHR10057:SF0">
    <property type="entry name" value="TRANSLOCATOR PROTEIN"/>
    <property type="match status" value="1"/>
</dbReference>
<dbReference type="OrthoDB" id="9795496at2"/>
<feature type="transmembrane region" description="Helical" evidence="6">
    <location>
        <begin position="54"/>
        <end position="75"/>
    </location>
</feature>
<evidence type="ECO:0000256" key="5">
    <source>
        <dbReference type="ARBA" id="ARBA00023136"/>
    </source>
</evidence>
<evidence type="ECO:0000313" key="8">
    <source>
        <dbReference type="Proteomes" id="UP000198619"/>
    </source>
</evidence>
<keyword evidence="3 6" id="KW-0812">Transmembrane</keyword>
<dbReference type="InterPro" id="IPR038330">
    <property type="entry name" value="TspO/MBR-related_sf"/>
</dbReference>
<dbReference type="AlphaFoldDB" id="A0A1I0XYF2"/>
<dbReference type="STRING" id="84698.SAMN04488528_101038"/>
<feature type="transmembrane region" description="Helical" evidence="6">
    <location>
        <begin position="12"/>
        <end position="34"/>
    </location>
</feature>